<sequence>SQSRDARQLVEQTLDANDWPLVPGRSSDEIAARLSEKAADKNSHPLDKKSADLINTYLNIHGQLADVEEKLQSLARPLSGAFAGGVNDLVSRTAMFDLAAIKNGNVSFAAEFGRSLEYYTGFVFQIEVTDRDGGPLVIAGGGRYDDLISDIGNCDRVPAVGSAIYSERLLNAVKGQS</sequence>
<accession>A0A3B0QYN9</accession>
<dbReference type="InterPro" id="IPR041715">
    <property type="entry name" value="HisRS-like_core"/>
</dbReference>
<dbReference type="Pfam" id="PF13393">
    <property type="entry name" value="tRNA-synt_His"/>
    <property type="match status" value="1"/>
</dbReference>
<dbReference type="GO" id="GO:0005829">
    <property type="term" value="C:cytosol"/>
    <property type="evidence" value="ECO:0007669"/>
    <property type="project" value="TreeGrafter"/>
</dbReference>
<dbReference type="GO" id="GO:0005739">
    <property type="term" value="C:mitochondrion"/>
    <property type="evidence" value="ECO:0007669"/>
    <property type="project" value="TreeGrafter"/>
</dbReference>
<name>A0A3B0QYN9_9ZZZZ</name>
<dbReference type="SUPFAM" id="SSF55681">
    <property type="entry name" value="Class II aaRS and biotin synthetases"/>
    <property type="match status" value="1"/>
</dbReference>
<protein>
    <submittedName>
        <fullName evidence="2">ATP phosphoribosyltransferase regulatory subunit</fullName>
        <ecNumber evidence="2">2.4.2.17</ecNumber>
    </submittedName>
</protein>
<dbReference type="PANTHER" id="PTHR11476">
    <property type="entry name" value="HISTIDYL-TRNA SYNTHETASE"/>
    <property type="match status" value="1"/>
</dbReference>
<dbReference type="GO" id="GO:0004821">
    <property type="term" value="F:histidine-tRNA ligase activity"/>
    <property type="evidence" value="ECO:0007669"/>
    <property type="project" value="TreeGrafter"/>
</dbReference>
<keyword evidence="2" id="KW-0808">Transferase</keyword>
<evidence type="ECO:0000313" key="2">
    <source>
        <dbReference type="EMBL" id="VAV86524.1"/>
    </source>
</evidence>
<dbReference type="AlphaFoldDB" id="A0A3B0QYN9"/>
<dbReference type="Gene3D" id="3.30.930.10">
    <property type="entry name" value="Bira Bifunctional Protein, Domain 2"/>
    <property type="match status" value="1"/>
</dbReference>
<dbReference type="GO" id="GO:0003723">
    <property type="term" value="F:RNA binding"/>
    <property type="evidence" value="ECO:0007669"/>
    <property type="project" value="TreeGrafter"/>
</dbReference>
<keyword evidence="2" id="KW-0328">Glycosyltransferase</keyword>
<dbReference type="EC" id="2.4.2.17" evidence="2"/>
<dbReference type="InterPro" id="IPR045864">
    <property type="entry name" value="aa-tRNA-synth_II/BPL/LPL"/>
</dbReference>
<dbReference type="GO" id="GO:0006427">
    <property type="term" value="P:histidyl-tRNA aminoacylation"/>
    <property type="evidence" value="ECO:0007669"/>
    <property type="project" value="TreeGrafter"/>
</dbReference>
<organism evidence="2">
    <name type="scientific">hydrothermal vent metagenome</name>
    <dbReference type="NCBI Taxonomy" id="652676"/>
    <lineage>
        <taxon>unclassified sequences</taxon>
        <taxon>metagenomes</taxon>
        <taxon>ecological metagenomes</taxon>
    </lineage>
</organism>
<proteinExistence type="predicted"/>
<dbReference type="GO" id="GO:0032543">
    <property type="term" value="P:mitochondrial translation"/>
    <property type="evidence" value="ECO:0007669"/>
    <property type="project" value="TreeGrafter"/>
</dbReference>
<gene>
    <name evidence="2" type="ORF">MNBD_ALPHA08-2309</name>
</gene>
<dbReference type="GO" id="GO:0003879">
    <property type="term" value="F:ATP phosphoribosyltransferase activity"/>
    <property type="evidence" value="ECO:0007669"/>
    <property type="project" value="UniProtKB-EC"/>
</dbReference>
<reference evidence="2" key="1">
    <citation type="submission" date="2018-06" db="EMBL/GenBank/DDBJ databases">
        <authorList>
            <person name="Zhirakovskaya E."/>
        </authorList>
    </citation>
    <scope>NUCLEOTIDE SEQUENCE</scope>
</reference>
<evidence type="ECO:0000259" key="1">
    <source>
        <dbReference type="Pfam" id="PF13393"/>
    </source>
</evidence>
<feature type="non-terminal residue" evidence="2">
    <location>
        <position position="1"/>
    </location>
</feature>
<dbReference type="GO" id="GO:0042802">
    <property type="term" value="F:identical protein binding"/>
    <property type="evidence" value="ECO:0007669"/>
    <property type="project" value="TreeGrafter"/>
</dbReference>
<dbReference type="PANTHER" id="PTHR11476:SF7">
    <property type="entry name" value="HISTIDINE--TRNA LIGASE"/>
    <property type="match status" value="1"/>
</dbReference>
<feature type="domain" description="Class II Histidinyl-tRNA synthetase (HisRS)-like catalytic core" evidence="1">
    <location>
        <begin position="29"/>
        <end position="169"/>
    </location>
</feature>
<dbReference type="EMBL" id="UOEC01000007">
    <property type="protein sequence ID" value="VAV86524.1"/>
    <property type="molecule type" value="Genomic_DNA"/>
</dbReference>